<sequence length="1384" mass="143986">MKKPLRILNRSLTPFIKQVSQRFLLTPGPGLLVGLAVLWSIFGSSPLAAQQFTLTQMTPGRHTGTVPLQTAPVLTFSNPLGTETNVGQAVRFFSAQRGGLLPGTYRPAGNTLTFTPTLPFRPGEVIQASVTTQVLNAAGAALAQGQVYQFTTAVAPALGTFAAGAFNDPVLEVEILGVAAADFNGDGIVDVATGGRSGNITVSLGDGTGRLPTSAAYFLGGAYISVTAADINGDGHLDILAPRVREGDVNILLNNGQGKFSQSARVTVAQDARAVAMADLDSDGDLDMVVAGYSGYVSIRYNNGSGQFSSNNNVDIPLNTPHGVASGDVDSDGDLDIAITSYVAGTVTILRNNGNRTFTPGPALPTGASPMSVAFGDINGDGRLDLLVANYGSAYVSVATGNNSGTFQPLQNVPVPNPADVVLGDVDGDGDLDFASNPYSGNGTSNGRGVAIRLNNGQGQFSGTQQVPLGPNYTASNSTLGCALADMNGDGTLDLVAPGTPGASSGRTIAVRLNSPTTTLSSSIDAFCGGANTGTLTLTAPYGTILRYQADNGAGFKDLPGVNTSSTYTFVDQTTSTTYRAVMLTPELREIYSNPVTVAVNPIPSPSLTLLTGNSFCGSGILTLQATQGTGYSYQYLLNGNPIPGATAARYSATVSSSGQYQVVITSSAGCSATSTPSQVYVTPIPATPTLTATTQDDGAVRLTSSAPSGSRLYAFYRNGLQVNLTTKPEYLVSDATQSGWYTVKALAVNGSCTSAASNEVQVQVTPVAITWTGAISTAWNEAGNWSAGRVPTITDRVLIPAGTLRPPVLEQEQTVAIQALRVAPGATFSLTRGALEISGPITLEGTFTQTGGQLRCTGSTAQTFMGSATSVFSDVVIGPAGVTAGGRIAVQGLLTLRGTLVSNGALLLLSTPTGTALVVNDGGAIQGNTTVQRTLDASWNPGLGDRYYSAPVASTTVADLATPGFAPVINPDFNRQGAGVTPVPTVYGYDQDRLSSTPVASQRFEQGYFSPASLTDKLVSGRGYRVNLAANNRVEFVGTLNTGTIAVGPLPRGEEVNSGWHLLGNPYPSPLDWKKVRLNLPPGVIPAVYVYTSRDQYTGTYQVYQNGFGTLPRGQIDPMQGFFIRVSQPVPAFSFLDTWRSTTFPAPAPVETRSAVELNLVSAQGAVDAAFIYFEDGASAGVDDRYDAEKLPNTTGLNLASLASGRSLAVNGLPAFTGTSVVPLAVEVPIAGTYTLEAKSVLNLGVTEVYLQDGLTGQQINLRQQPRYSFSATKAEWLKDRFTLRLGPLSVLASQSAVTPVSVTVFPNPAQEQFTVVLPAVSGKQLAEVQLYTLVGQRVRESQVKLGVAQTHTSVPVADLPVGVYVLRIYIGDALVTKQVVIQ</sequence>
<dbReference type="STRING" id="645990.SAMN00120144_3971"/>
<dbReference type="Pfam" id="PF13205">
    <property type="entry name" value="Big_5"/>
    <property type="match status" value="1"/>
</dbReference>
<keyword evidence="1" id="KW-0732">Signal</keyword>
<dbReference type="InterPro" id="IPR013783">
    <property type="entry name" value="Ig-like_fold"/>
</dbReference>
<feature type="domain" description="Secretion system C-terminal sorting" evidence="3">
    <location>
        <begin position="1306"/>
        <end position="1383"/>
    </location>
</feature>
<evidence type="ECO:0000256" key="1">
    <source>
        <dbReference type="ARBA" id="ARBA00022729"/>
    </source>
</evidence>
<proteinExistence type="predicted"/>
<dbReference type="Gene3D" id="2.60.40.10">
    <property type="entry name" value="Immunoglobulins"/>
    <property type="match status" value="1"/>
</dbReference>
<dbReference type="PANTHER" id="PTHR44103">
    <property type="entry name" value="PROPROTEIN CONVERTASE P"/>
    <property type="match status" value="1"/>
</dbReference>
<evidence type="ECO:0000259" key="3">
    <source>
        <dbReference type="Pfam" id="PF18962"/>
    </source>
</evidence>
<dbReference type="OrthoDB" id="5524298at2"/>
<keyword evidence="5" id="KW-1185">Reference proteome</keyword>
<dbReference type="PANTHER" id="PTHR44103:SF1">
    <property type="entry name" value="PROPROTEIN CONVERTASE P"/>
    <property type="match status" value="1"/>
</dbReference>
<dbReference type="Gene3D" id="2.130.10.130">
    <property type="entry name" value="Integrin alpha, N-terminal"/>
    <property type="match status" value="2"/>
</dbReference>
<evidence type="ECO:0000313" key="4">
    <source>
        <dbReference type="EMBL" id="SMB79650.1"/>
    </source>
</evidence>
<dbReference type="Proteomes" id="UP000192266">
    <property type="component" value="Unassembled WGS sequence"/>
</dbReference>
<evidence type="ECO:0000313" key="5">
    <source>
        <dbReference type="Proteomes" id="UP000192266"/>
    </source>
</evidence>
<dbReference type="EMBL" id="FWWW01000010">
    <property type="protein sequence ID" value="SMB79650.1"/>
    <property type="molecule type" value="Genomic_DNA"/>
</dbReference>
<feature type="domain" description="SbsA Ig-like" evidence="2">
    <location>
        <begin position="50"/>
        <end position="152"/>
    </location>
</feature>
<dbReference type="Pfam" id="PF18962">
    <property type="entry name" value="Por_Secre_tail"/>
    <property type="match status" value="1"/>
</dbReference>
<dbReference type="NCBIfam" id="TIGR04183">
    <property type="entry name" value="Por_Secre_tail"/>
    <property type="match status" value="1"/>
</dbReference>
<evidence type="ECO:0000259" key="2">
    <source>
        <dbReference type="Pfam" id="PF13205"/>
    </source>
</evidence>
<dbReference type="InterPro" id="IPR026444">
    <property type="entry name" value="Secre_tail"/>
</dbReference>
<name>A0A1W1UF11_9BACT</name>
<dbReference type="InterPro" id="IPR013517">
    <property type="entry name" value="FG-GAP"/>
</dbReference>
<gene>
    <name evidence="4" type="ORF">SAMN00120144_3971</name>
</gene>
<accession>A0A1W1UF11</accession>
<dbReference type="InterPro" id="IPR028994">
    <property type="entry name" value="Integrin_alpha_N"/>
</dbReference>
<reference evidence="4 5" key="1">
    <citation type="submission" date="2017-04" db="EMBL/GenBank/DDBJ databases">
        <authorList>
            <person name="Afonso C.L."/>
            <person name="Miller P.J."/>
            <person name="Scott M.A."/>
            <person name="Spackman E."/>
            <person name="Goraichik I."/>
            <person name="Dimitrov K.M."/>
            <person name="Suarez D.L."/>
            <person name="Swayne D.E."/>
        </authorList>
    </citation>
    <scope>NUCLEOTIDE SEQUENCE [LARGE SCALE GENOMIC DNA]</scope>
    <source>
        <strain evidence="4 5">DSM 11622</strain>
    </source>
</reference>
<dbReference type="Pfam" id="PF13517">
    <property type="entry name" value="FG-GAP_3"/>
    <property type="match status" value="4"/>
</dbReference>
<protein>
    <submittedName>
        <fullName evidence="4">FG-GAP repeat protein</fullName>
    </submittedName>
</protein>
<dbReference type="InterPro" id="IPR032812">
    <property type="entry name" value="SbsA_Ig"/>
</dbReference>
<dbReference type="RefSeq" id="WP_084443094.1">
    <property type="nucleotide sequence ID" value="NZ_FWWW01000010.1"/>
</dbReference>
<organism evidence="4 5">
    <name type="scientific">Hymenobacter roseosalivarius DSM 11622</name>
    <dbReference type="NCBI Taxonomy" id="645990"/>
    <lineage>
        <taxon>Bacteria</taxon>
        <taxon>Pseudomonadati</taxon>
        <taxon>Bacteroidota</taxon>
        <taxon>Cytophagia</taxon>
        <taxon>Cytophagales</taxon>
        <taxon>Hymenobacteraceae</taxon>
        <taxon>Hymenobacter</taxon>
    </lineage>
</organism>
<dbReference type="SUPFAM" id="SSF69318">
    <property type="entry name" value="Integrin alpha N-terminal domain"/>
    <property type="match status" value="1"/>
</dbReference>